<reference evidence="28" key="3">
    <citation type="submission" date="2023-03" db="UniProtKB">
        <authorList>
            <consortium name="EnsemblPlants"/>
        </authorList>
    </citation>
    <scope>IDENTIFICATION</scope>
    <source>
        <strain evidence="28">cv. Chiifu-401-42</strain>
    </source>
</reference>
<dbReference type="InterPro" id="IPR036388">
    <property type="entry name" value="WH-like_DNA-bd_sf"/>
</dbReference>
<feature type="compositionally biased region" description="Basic residues" evidence="25">
    <location>
        <begin position="764"/>
        <end position="776"/>
    </location>
</feature>
<evidence type="ECO:0000256" key="6">
    <source>
        <dbReference type="ARBA" id="ARBA00022552"/>
    </source>
</evidence>
<evidence type="ECO:0000256" key="1">
    <source>
        <dbReference type="ARBA" id="ARBA00004123"/>
    </source>
</evidence>
<dbReference type="InterPro" id="IPR004545">
    <property type="entry name" value="PA2G4"/>
</dbReference>
<dbReference type="Pfam" id="PF00557">
    <property type="entry name" value="Peptidase_M24"/>
    <property type="match status" value="1"/>
</dbReference>
<dbReference type="CDD" id="cd13958">
    <property type="entry name" value="PT_UbiA_chlorophyll"/>
    <property type="match status" value="1"/>
</dbReference>
<evidence type="ECO:0000256" key="22">
    <source>
        <dbReference type="ARBA" id="ARBA00068061"/>
    </source>
</evidence>
<dbReference type="Proteomes" id="UP000011750">
    <property type="component" value="Chromosome A09"/>
</dbReference>
<dbReference type="SMR" id="M4CRN7"/>
<evidence type="ECO:0000256" key="8">
    <source>
        <dbReference type="ARBA" id="ARBA00022679"/>
    </source>
</evidence>
<dbReference type="InterPro" id="IPR006372">
    <property type="entry name" value="Chl_synth"/>
</dbReference>
<dbReference type="InterPro" id="IPR050475">
    <property type="entry name" value="Prenyltransferase_related"/>
</dbReference>
<evidence type="ECO:0000256" key="25">
    <source>
        <dbReference type="SAM" id="MobiDB-lite"/>
    </source>
</evidence>
<feature type="transmembrane region" description="Helical" evidence="26">
    <location>
        <begin position="265"/>
        <end position="286"/>
    </location>
</feature>
<dbReference type="InterPro" id="IPR036005">
    <property type="entry name" value="Creatinase/aminopeptidase-like"/>
</dbReference>
<keyword evidence="10" id="KW-0694">RNA-binding</keyword>
<keyword evidence="4" id="KW-0217">Developmental protein</keyword>
<dbReference type="eggNOG" id="KOG2776">
    <property type="taxonomic scope" value="Eukaryota"/>
</dbReference>
<dbReference type="Gramene" id="Bra006878.1">
    <property type="protein sequence ID" value="Bra006878.1-P"/>
    <property type="gene ID" value="Bra006878"/>
</dbReference>
<evidence type="ECO:0000256" key="13">
    <source>
        <dbReference type="ARBA" id="ARBA00023136"/>
    </source>
</evidence>
<keyword evidence="12 26" id="KW-1133">Transmembrane helix</keyword>
<dbReference type="Gene3D" id="1.10.10.10">
    <property type="entry name" value="Winged helix-like DNA-binding domain superfamily/Winged helix DNA-binding domain"/>
    <property type="match status" value="1"/>
</dbReference>
<feature type="compositionally biased region" description="Polar residues" evidence="25">
    <location>
        <begin position="780"/>
        <end position="796"/>
    </location>
</feature>
<keyword evidence="16" id="KW-0687">Ribonucleoprotein</keyword>
<evidence type="ECO:0000256" key="26">
    <source>
        <dbReference type="SAM" id="Phobius"/>
    </source>
</evidence>
<evidence type="ECO:0000256" key="10">
    <source>
        <dbReference type="ARBA" id="ARBA00022884"/>
    </source>
</evidence>
<comment type="similarity">
    <text evidence="20">Belongs to the UbiA prenyltransferase family. Chlorophyll synthase subfamily.</text>
</comment>
<reference evidence="28 29" key="2">
    <citation type="journal article" date="2018" name="Hortic Res">
        <title>Improved Brassica rapa reference genome by single-molecule sequencing and chromosome conformation capture technologies.</title>
        <authorList>
            <person name="Zhang L."/>
            <person name="Cai X."/>
            <person name="Wu J."/>
            <person name="Liu M."/>
            <person name="Grob S."/>
            <person name="Cheng F."/>
            <person name="Liang J."/>
            <person name="Cai C."/>
            <person name="Liu Z."/>
            <person name="Liu B."/>
            <person name="Wang F."/>
            <person name="Li S."/>
            <person name="Liu F."/>
            <person name="Li X."/>
            <person name="Cheng L."/>
            <person name="Yang W."/>
            <person name="Li M.H."/>
            <person name="Grossniklaus U."/>
            <person name="Zheng H."/>
            <person name="Wang X."/>
        </authorList>
    </citation>
    <scope>NUCLEOTIDE SEQUENCE [LARGE SCALE GENOMIC DNA]</scope>
    <source>
        <strain evidence="28 29">cv. Chiifu-401-42</strain>
    </source>
</reference>
<dbReference type="Gene3D" id="1.20.120.1780">
    <property type="entry name" value="UbiA prenyltransferase"/>
    <property type="match status" value="1"/>
</dbReference>
<evidence type="ECO:0000256" key="21">
    <source>
        <dbReference type="ARBA" id="ARBA00066520"/>
    </source>
</evidence>
<evidence type="ECO:0000256" key="5">
    <source>
        <dbReference type="ARBA" id="ARBA00022528"/>
    </source>
</evidence>
<keyword evidence="5" id="KW-0150">Chloroplast</keyword>
<keyword evidence="14" id="KW-0149">Chlorophyll biosynthesis</keyword>
<evidence type="ECO:0000256" key="19">
    <source>
        <dbReference type="ARBA" id="ARBA00055717"/>
    </source>
</evidence>
<dbReference type="STRING" id="51351.M4CRN7"/>
<name>M4CRN7_BRACM</name>
<dbReference type="OMA" id="NERIYDG"/>
<dbReference type="CDD" id="cd01089">
    <property type="entry name" value="PA2G4-like"/>
    <property type="match status" value="1"/>
</dbReference>
<keyword evidence="17" id="KW-0927">Auxin signaling pathway</keyword>
<feature type="transmembrane region" description="Helical" evidence="26">
    <location>
        <begin position="236"/>
        <end position="253"/>
    </location>
</feature>
<dbReference type="GO" id="GO:1990904">
    <property type="term" value="C:ribonucleoprotein complex"/>
    <property type="evidence" value="ECO:0007669"/>
    <property type="project" value="UniProtKB-KW"/>
</dbReference>
<keyword evidence="7" id="KW-0934">Plastid</keyword>
<dbReference type="GO" id="GO:0001558">
    <property type="term" value="P:regulation of cell growth"/>
    <property type="evidence" value="ECO:0007669"/>
    <property type="project" value="UniProtKB-ARBA"/>
</dbReference>
<evidence type="ECO:0000313" key="29">
    <source>
        <dbReference type="Proteomes" id="UP000011750"/>
    </source>
</evidence>
<feature type="transmembrane region" description="Helical" evidence="26">
    <location>
        <begin position="209"/>
        <end position="224"/>
    </location>
</feature>
<evidence type="ECO:0000256" key="18">
    <source>
        <dbReference type="ARBA" id="ARBA00051674"/>
    </source>
</evidence>
<dbReference type="FunFam" id="1.10.10.10:FF:000029">
    <property type="entry name" value="Proliferation-associated 2G4, a"/>
    <property type="match status" value="1"/>
</dbReference>
<evidence type="ECO:0000256" key="24">
    <source>
        <dbReference type="ARBA" id="ARBA00080729"/>
    </source>
</evidence>
<dbReference type="HOGENOM" id="CLU_353159_0_0_1"/>
<dbReference type="PANTHER" id="PTHR42723">
    <property type="entry name" value="CHLOROPHYLL SYNTHASE"/>
    <property type="match status" value="1"/>
</dbReference>
<keyword evidence="13 26" id="KW-0472">Membrane</keyword>
<dbReference type="InterPro" id="IPR011799">
    <property type="entry name" value="ChlG"/>
</dbReference>
<keyword evidence="6" id="KW-0698">rRNA processing</keyword>
<dbReference type="InterPro" id="IPR000994">
    <property type="entry name" value="Pept_M24"/>
</dbReference>
<dbReference type="Pfam" id="PF01040">
    <property type="entry name" value="UbiA"/>
    <property type="match status" value="1"/>
</dbReference>
<protein>
    <recommendedName>
        <fullName evidence="22">Chlorophyll synthase, chloroplastic</fullName>
        <ecNumber evidence="21">2.5.1.62</ecNumber>
    </recommendedName>
    <alternativeName>
        <fullName evidence="23">ERBB-3 BINDING PROTEIN 1</fullName>
    </alternativeName>
    <alternativeName>
        <fullName evidence="24">Polyprenyl transferase</fullName>
    </alternativeName>
</protein>
<comment type="subcellular location">
    <subcellularLocation>
        <location evidence="1">Nucleus</location>
    </subcellularLocation>
    <subcellularLocation>
        <location evidence="2">Plastid</location>
        <location evidence="2">Chloroplast membrane</location>
        <topology evidence="2">Multi-pass membrane protein</topology>
    </subcellularLocation>
</comment>
<dbReference type="Gene3D" id="3.90.230.10">
    <property type="entry name" value="Creatinase/methionine aminopeptidase superfamily"/>
    <property type="match status" value="1"/>
</dbReference>
<dbReference type="NCBIfam" id="TIGR02056">
    <property type="entry name" value="ChlG"/>
    <property type="match status" value="1"/>
</dbReference>
<evidence type="ECO:0000256" key="9">
    <source>
        <dbReference type="ARBA" id="ARBA00022692"/>
    </source>
</evidence>
<keyword evidence="15" id="KW-0539">Nucleus</keyword>
<keyword evidence="9 26" id="KW-0812">Transmembrane</keyword>
<keyword evidence="29" id="KW-1185">Reference proteome</keyword>
<dbReference type="InterPro" id="IPR036390">
    <property type="entry name" value="WH_DNA-bd_sf"/>
</dbReference>
<dbReference type="GO" id="GO:0046408">
    <property type="term" value="F:chlorophyll synthetase activity"/>
    <property type="evidence" value="ECO:0000318"/>
    <property type="project" value="GO_Central"/>
</dbReference>
<dbReference type="Gene3D" id="1.10.357.140">
    <property type="entry name" value="UbiA prenyltransferase"/>
    <property type="match status" value="1"/>
</dbReference>
<comment type="catalytic activity">
    <reaction evidence="18">
        <text>phytyl diphosphate + chlorophyllide a + H(+) = chlorophyll a + diphosphate</text>
        <dbReference type="Rhea" id="RHEA:17317"/>
        <dbReference type="ChEBI" id="CHEBI:15378"/>
        <dbReference type="ChEBI" id="CHEBI:33019"/>
        <dbReference type="ChEBI" id="CHEBI:58416"/>
        <dbReference type="ChEBI" id="CHEBI:75434"/>
        <dbReference type="ChEBI" id="CHEBI:83348"/>
        <dbReference type="EC" id="2.5.1.62"/>
    </reaction>
</comment>
<feature type="transmembrane region" description="Helical" evidence="26">
    <location>
        <begin position="334"/>
        <end position="355"/>
    </location>
</feature>
<evidence type="ECO:0000256" key="7">
    <source>
        <dbReference type="ARBA" id="ARBA00022640"/>
    </source>
</evidence>
<accession>M4CRN7</accession>
<dbReference type="GO" id="GO:0009734">
    <property type="term" value="P:auxin-activated signaling pathway"/>
    <property type="evidence" value="ECO:0007669"/>
    <property type="project" value="UniProtKB-KW"/>
</dbReference>
<dbReference type="InParanoid" id="M4CRN7"/>
<dbReference type="NCBIfam" id="TIGR01476">
    <property type="entry name" value="chlor_syn_BchG"/>
    <property type="match status" value="1"/>
</dbReference>
<feature type="domain" description="Peptidase M24" evidence="27">
    <location>
        <begin position="427"/>
        <end position="629"/>
    </location>
</feature>
<dbReference type="SUPFAM" id="SSF46785">
    <property type="entry name" value="Winged helix' DNA-binding domain"/>
    <property type="match status" value="1"/>
</dbReference>
<reference evidence="28 29" key="1">
    <citation type="journal article" date="2011" name="Nat. Genet.">
        <title>The genome of the mesopolyploid crop species Brassica rapa.</title>
        <authorList>
            <consortium name="Brassica rapa Genome Sequencing Project Consortium"/>
            <person name="Wang X."/>
            <person name="Wang H."/>
            <person name="Wang J."/>
            <person name="Sun R."/>
            <person name="Wu J."/>
            <person name="Liu S."/>
            <person name="Bai Y."/>
            <person name="Mun J.H."/>
            <person name="Bancroft I."/>
            <person name="Cheng F."/>
            <person name="Huang S."/>
            <person name="Li X."/>
            <person name="Hua W."/>
            <person name="Wang J."/>
            <person name="Wang X."/>
            <person name="Freeling M."/>
            <person name="Pires J.C."/>
            <person name="Paterson A.H."/>
            <person name="Chalhoub B."/>
            <person name="Wang B."/>
            <person name="Hayward A."/>
            <person name="Sharpe A.G."/>
            <person name="Park B.S."/>
            <person name="Weisshaar B."/>
            <person name="Liu B."/>
            <person name="Li B."/>
            <person name="Liu B."/>
            <person name="Tong C."/>
            <person name="Song C."/>
            <person name="Duran C."/>
            <person name="Peng C."/>
            <person name="Geng C."/>
            <person name="Koh C."/>
            <person name="Lin C."/>
            <person name="Edwards D."/>
            <person name="Mu D."/>
            <person name="Shen D."/>
            <person name="Soumpourou E."/>
            <person name="Li F."/>
            <person name="Fraser F."/>
            <person name="Conant G."/>
            <person name="Lassalle G."/>
            <person name="King G.J."/>
            <person name="Bonnema G."/>
            <person name="Tang H."/>
            <person name="Wang H."/>
            <person name="Belcram H."/>
            <person name="Zhou H."/>
            <person name="Hirakawa H."/>
            <person name="Abe H."/>
            <person name="Guo H."/>
            <person name="Wang H."/>
            <person name="Jin H."/>
            <person name="Parkin I.A."/>
            <person name="Batley J."/>
            <person name="Kim J.S."/>
            <person name="Just J."/>
            <person name="Li J."/>
            <person name="Xu J."/>
            <person name="Deng J."/>
            <person name="Kim J.A."/>
            <person name="Li J."/>
            <person name="Yu J."/>
            <person name="Meng J."/>
            <person name="Wang J."/>
            <person name="Min J."/>
            <person name="Poulain J."/>
            <person name="Wang J."/>
            <person name="Hatakeyama K."/>
            <person name="Wu K."/>
            <person name="Wang L."/>
            <person name="Fang L."/>
            <person name="Trick M."/>
            <person name="Links M.G."/>
            <person name="Zhao M."/>
            <person name="Jin M."/>
            <person name="Ramchiary N."/>
            <person name="Drou N."/>
            <person name="Berkman P.J."/>
            <person name="Cai Q."/>
            <person name="Huang Q."/>
            <person name="Li R."/>
            <person name="Tabata S."/>
            <person name="Cheng S."/>
            <person name="Zhang S."/>
            <person name="Zhang S."/>
            <person name="Huang S."/>
            <person name="Sato S."/>
            <person name="Sun S."/>
            <person name="Kwon S.J."/>
            <person name="Choi S.R."/>
            <person name="Lee T.H."/>
            <person name="Fan W."/>
            <person name="Zhao X."/>
            <person name="Tan X."/>
            <person name="Xu X."/>
            <person name="Wang Y."/>
            <person name="Qiu Y."/>
            <person name="Yin Y."/>
            <person name="Li Y."/>
            <person name="Du Y."/>
            <person name="Liao Y."/>
            <person name="Lim Y."/>
            <person name="Narusaka Y."/>
            <person name="Wang Y."/>
            <person name="Wang Z."/>
            <person name="Li Z."/>
            <person name="Wang Z."/>
            <person name="Xiong Z."/>
            <person name="Zhang Z."/>
        </authorList>
    </citation>
    <scope>NUCLEOTIDE SEQUENCE [LARGE SCALE GENOMIC DNA]</scope>
    <source>
        <strain evidence="28 29">cv. Chiifu-401-42</strain>
    </source>
</reference>
<evidence type="ECO:0000256" key="14">
    <source>
        <dbReference type="ARBA" id="ARBA00023171"/>
    </source>
</evidence>
<dbReference type="PANTHER" id="PTHR42723:SF1">
    <property type="entry name" value="CHLOROPHYLL SYNTHASE, CHLOROPLASTIC"/>
    <property type="match status" value="1"/>
</dbReference>
<feature type="region of interest" description="Disordered" evidence="25">
    <location>
        <begin position="764"/>
        <end position="796"/>
    </location>
</feature>
<evidence type="ECO:0000256" key="3">
    <source>
        <dbReference type="ARBA" id="ARBA00007319"/>
    </source>
</evidence>
<dbReference type="EC" id="2.5.1.62" evidence="21"/>
<evidence type="ECO:0000256" key="15">
    <source>
        <dbReference type="ARBA" id="ARBA00023242"/>
    </source>
</evidence>
<dbReference type="NCBIfam" id="TIGR00495">
    <property type="entry name" value="crvDNA_42K"/>
    <property type="match status" value="1"/>
</dbReference>
<evidence type="ECO:0000256" key="20">
    <source>
        <dbReference type="ARBA" id="ARBA00061552"/>
    </source>
</evidence>
<dbReference type="GO" id="GO:0006364">
    <property type="term" value="P:rRNA processing"/>
    <property type="evidence" value="ECO:0007669"/>
    <property type="project" value="UniProtKB-KW"/>
</dbReference>
<evidence type="ECO:0000256" key="12">
    <source>
        <dbReference type="ARBA" id="ARBA00022989"/>
    </source>
</evidence>
<evidence type="ECO:0000313" key="28">
    <source>
        <dbReference type="EnsemblPlants" id="Bra006878.1-P"/>
    </source>
</evidence>
<evidence type="ECO:0000256" key="17">
    <source>
        <dbReference type="ARBA" id="ARBA00023294"/>
    </source>
</evidence>
<evidence type="ECO:0000256" key="16">
    <source>
        <dbReference type="ARBA" id="ARBA00023274"/>
    </source>
</evidence>
<evidence type="ECO:0000259" key="27">
    <source>
        <dbReference type="Pfam" id="PF00557"/>
    </source>
</evidence>
<dbReference type="NCBIfam" id="NF005742">
    <property type="entry name" value="PRK07566.1"/>
    <property type="match status" value="1"/>
</dbReference>
<dbReference type="AlphaFoldDB" id="M4CRN7"/>
<dbReference type="EnsemblPlants" id="Bra006878.1">
    <property type="protein sequence ID" value="Bra006878.1-P"/>
    <property type="gene ID" value="Bra006878"/>
</dbReference>
<dbReference type="FunFam" id="1.10.357.140:FF:000015">
    <property type="entry name" value="Chlorophyll synthase, chloroplastic"/>
    <property type="match status" value="1"/>
</dbReference>
<evidence type="ECO:0000256" key="23">
    <source>
        <dbReference type="ARBA" id="ARBA00073371"/>
    </source>
</evidence>
<organism evidence="28 29">
    <name type="scientific">Brassica campestris</name>
    <name type="common">Field mustard</name>
    <dbReference type="NCBI Taxonomy" id="3711"/>
    <lineage>
        <taxon>Eukaryota</taxon>
        <taxon>Viridiplantae</taxon>
        <taxon>Streptophyta</taxon>
        <taxon>Embryophyta</taxon>
        <taxon>Tracheophyta</taxon>
        <taxon>Spermatophyta</taxon>
        <taxon>Magnoliopsida</taxon>
        <taxon>eudicotyledons</taxon>
        <taxon>Gunneridae</taxon>
        <taxon>Pentapetalae</taxon>
        <taxon>rosids</taxon>
        <taxon>malvids</taxon>
        <taxon>Brassicales</taxon>
        <taxon>Brassicaceae</taxon>
        <taxon>Brassiceae</taxon>
        <taxon>Brassica</taxon>
    </lineage>
</organism>
<comment type="function">
    <text evidence="19">Binds RNA. Associates with 28S, 18S and 5.8S mature rRNAs, several rRNA precursors and probably U3 small nucleolar RNA. May be involved in regulation of intermediate and late steps of rRNA processing. May be involved in ribosome assembly. Required for expression of cell cycle genes such as CYCD3-1, RNR2A and CDKB1-1. Promotes, in a dose- and auxin-dependent manner, organ growth by stimulating both cell proliferation and expansion, via the regulation of RBR1 levels.</text>
</comment>
<dbReference type="InterPro" id="IPR000537">
    <property type="entry name" value="UbiA_prenyltransferase"/>
</dbReference>
<evidence type="ECO:0000256" key="2">
    <source>
        <dbReference type="ARBA" id="ARBA00004508"/>
    </source>
</evidence>
<dbReference type="GO" id="GO:0003723">
    <property type="term" value="F:RNA binding"/>
    <property type="evidence" value="ECO:0007669"/>
    <property type="project" value="UniProtKB-KW"/>
</dbReference>
<proteinExistence type="inferred from homology"/>
<sequence length="796" mass="86814">MTSILHSVSSILSSRVNSAERLGVLSLRNPVEFTRRRHGRSTSDFETSGRRLVVRAAETDTDKVKSQVPDKAPAGGGSSINQLLGIKGAAQETNKWKIRLQLTKPVTWPPLVWGVVCGAAASGNFHWTPEDVAKSILCMLMSGPCLTGYTQTINDWYDRDIDAINEPYRPIPSGAISEQEVITQVWVLLLGGLGIAGTLDVWAGHTTPTLFYLALGGSLLSYIYSAPPLKLKQNGWVGNFALGASYISLPWWAGQALFGTLTPDVVVLTLLYSIAGLGIAIVNDFKSVEGDRAMGLQSLPVAFGTEAAKWICVGAIDVTQLSVAGYLLASGKPYYALALLALIIPQIVFQFKYFLKDPVKYDVKYQRTAVLGAWHIRDGISIKSLNERIYDGVLATNVNPRELPEMSSDDERDEKELDLTSPEVVTKYKSAAEIVNKALQVVLAECKPKAKIVDICEKGDAFIKEQAGSMYKNAKKKIDRGVAFPTCVSVNNTVGHFSPLASDETVLEEGDMVKIDMGCHIDGFIALVAHTHVIQEGPVTGRKADVIAAANTAAEVALRLVRPGKKNHAVTEAIQKVAEAYDCKIVEGVISHQMKQNVIDASKSFLSVSTPETRVDDAEFEDNEVYAIDIVASTGEGKPKLIDEKQTTVYKKDAAVNYQLKMKASRFIISEIKEKFPHMPFTARSLEEKRARLGLVECVNHGHLQPYPVLYEKPGDFVAQIKFTVLLMPNGSDRITSHTLQELQPTKTIDDPEIKGWLALGIKKKKGGGKKKKAAKKAGETSTEAEPMEASSSAQE</sequence>
<comment type="similarity">
    <text evidence="3">Belongs to the peptidase M24 family.</text>
</comment>
<evidence type="ECO:0000256" key="4">
    <source>
        <dbReference type="ARBA" id="ARBA00022473"/>
    </source>
</evidence>
<dbReference type="FunFam" id="3.90.230.10:FF:000012">
    <property type="entry name" value="ERBB-3 BINDING PROTEIN 1"/>
    <property type="match status" value="1"/>
</dbReference>
<dbReference type="GO" id="GO:0051302">
    <property type="term" value="P:regulation of cell division"/>
    <property type="evidence" value="ECO:0007669"/>
    <property type="project" value="UniProtKB-ARBA"/>
</dbReference>
<dbReference type="GO" id="GO:0005634">
    <property type="term" value="C:nucleus"/>
    <property type="evidence" value="ECO:0007669"/>
    <property type="project" value="UniProtKB-SubCell"/>
</dbReference>
<keyword evidence="8" id="KW-0808">Transferase</keyword>
<dbReference type="GO" id="GO:0031969">
    <property type="term" value="C:chloroplast membrane"/>
    <property type="evidence" value="ECO:0007669"/>
    <property type="project" value="UniProtKB-SubCell"/>
</dbReference>
<dbReference type="GO" id="GO:0015995">
    <property type="term" value="P:chlorophyll biosynthetic process"/>
    <property type="evidence" value="ECO:0007669"/>
    <property type="project" value="UniProtKB-KW"/>
</dbReference>
<dbReference type="InterPro" id="IPR044878">
    <property type="entry name" value="UbiA_sf"/>
</dbReference>
<dbReference type="SUPFAM" id="SSF55920">
    <property type="entry name" value="Creatinase/aminopeptidase"/>
    <property type="match status" value="1"/>
</dbReference>
<keyword evidence="11" id="KW-0809">Transit peptide</keyword>
<evidence type="ECO:0000256" key="11">
    <source>
        <dbReference type="ARBA" id="ARBA00022946"/>
    </source>
</evidence>